<proteinExistence type="predicted"/>
<protein>
    <recommendedName>
        <fullName evidence="1">Dynamin N-terminal domain-containing protein</fullName>
    </recommendedName>
</protein>
<reference evidence="2 3" key="1">
    <citation type="submission" date="2019-04" db="EMBL/GenBank/DDBJ databases">
        <title>A reverse ecology approach based on a biological definition of microbial populations.</title>
        <authorList>
            <person name="Arevalo P."/>
            <person name="Vaninsberghe D."/>
            <person name="Elsherbini J."/>
            <person name="Gore J."/>
            <person name="Polz M."/>
        </authorList>
    </citation>
    <scope>NUCLEOTIDE SEQUENCE [LARGE SCALE GENOMIC DNA]</scope>
    <source>
        <strain evidence="2 3">10N.261.46.E4</strain>
    </source>
</reference>
<evidence type="ECO:0000313" key="2">
    <source>
        <dbReference type="EMBL" id="TKF26104.1"/>
    </source>
</evidence>
<evidence type="ECO:0000313" key="3">
    <source>
        <dbReference type="Proteomes" id="UP000305234"/>
    </source>
</evidence>
<dbReference type="AlphaFoldDB" id="A0A4U1YWY8"/>
<name>A0A4U1YWY8_9VIBR</name>
<dbReference type="Proteomes" id="UP000305234">
    <property type="component" value="Unassembled WGS sequence"/>
</dbReference>
<dbReference type="EMBL" id="SYUW01000024">
    <property type="protein sequence ID" value="TKF26104.1"/>
    <property type="molecule type" value="Genomic_DNA"/>
</dbReference>
<dbReference type="InterPro" id="IPR045063">
    <property type="entry name" value="Dynamin_N"/>
</dbReference>
<feature type="domain" description="Dynamin N-terminal" evidence="1">
    <location>
        <begin position="112"/>
        <end position="261"/>
    </location>
</feature>
<organism evidence="2 3">
    <name type="scientific">Vibrio kanaloae</name>
    <dbReference type="NCBI Taxonomy" id="170673"/>
    <lineage>
        <taxon>Bacteria</taxon>
        <taxon>Pseudomonadati</taxon>
        <taxon>Pseudomonadota</taxon>
        <taxon>Gammaproteobacteria</taxon>
        <taxon>Vibrionales</taxon>
        <taxon>Vibrionaceae</taxon>
        <taxon>Vibrio</taxon>
    </lineage>
</organism>
<accession>A0A4U1YWY8</accession>
<dbReference type="RefSeq" id="WP_136997955.1">
    <property type="nucleotide sequence ID" value="NZ_JBFRRD010000091.1"/>
</dbReference>
<evidence type="ECO:0000259" key="1">
    <source>
        <dbReference type="Pfam" id="PF00350"/>
    </source>
</evidence>
<dbReference type="SUPFAM" id="SSF52540">
    <property type="entry name" value="P-loop containing nucleoside triphosphate hydrolases"/>
    <property type="match status" value="1"/>
</dbReference>
<gene>
    <name evidence="2" type="ORF">FCV52_09530</name>
</gene>
<sequence>MDIDSLMNGHLASLEEKKETTPLVSPGKSNRYLEDSDLGLELFASLVAKPEVRTPSDQILEDIDKLINQKFLSHTEKSENTSGASAYVRLLEWFDLLKEAVSFPQLQQSHTVAVGGSFSAGKTRFLNTVLGCPSLLPVDTTPTTSIPTFLFKGASNSIDALNFFGKKTEIDEHAVKAICHAFNKKYRVTFSHILQMIAVEREIFHYGNLIFLDTPGYSKSDNQKKIDENIARTHLRAADYLIWLVDSQSGTVPQQDINFLQGLELEQPVLVVMSKTDKKLESEVKSIIEVAKVDLEHAEISFVDVIGYSSVENMEISAHGDRLKEFLAQVNQGSDGSTLKWQLSKIFEEYHREYLANQQTLKLTIGTLNELIFDENLVGDKKKHLADFHRKVKSQLDILHHQKRDSEKIYAHIEGLLIEVCRLKEIALASSPSVMQLNSMKIKTDRIQRDIVTFDALLQGDLKVLSGMANLDSLQGRVVKISPIGVSIQLDDAPEIEIMVLMIVIAKTAPAIKSEQFYISQEVQVQIISDKKSLVSVSFD</sequence>
<dbReference type="Pfam" id="PF00350">
    <property type="entry name" value="Dynamin_N"/>
    <property type="match status" value="1"/>
</dbReference>
<dbReference type="InterPro" id="IPR027417">
    <property type="entry name" value="P-loop_NTPase"/>
</dbReference>
<dbReference type="Gene3D" id="3.40.50.300">
    <property type="entry name" value="P-loop containing nucleotide triphosphate hydrolases"/>
    <property type="match status" value="1"/>
</dbReference>
<comment type="caution">
    <text evidence="2">The sequence shown here is derived from an EMBL/GenBank/DDBJ whole genome shotgun (WGS) entry which is preliminary data.</text>
</comment>